<keyword evidence="2" id="KW-0812">Transmembrane</keyword>
<gene>
    <name evidence="3" type="ORF">G3I50_35925</name>
</gene>
<keyword evidence="2" id="KW-0472">Membrane</keyword>
<reference evidence="3 4" key="1">
    <citation type="submission" date="2020-01" db="EMBL/GenBank/DDBJ databases">
        <title>Insect and environment-associated Actinomycetes.</title>
        <authorList>
            <person name="Currrie C."/>
            <person name="Chevrette M."/>
            <person name="Carlson C."/>
            <person name="Stubbendieck R."/>
            <person name="Wendt-Pienkowski E."/>
        </authorList>
    </citation>
    <scope>NUCLEOTIDE SEQUENCE [LARGE SCALE GENOMIC DNA]</scope>
    <source>
        <strain evidence="3 4">SID7590</strain>
    </source>
</reference>
<organism evidence="3 4">
    <name type="scientific">Streptomyces parvus</name>
    <dbReference type="NCBI Taxonomy" id="66428"/>
    <lineage>
        <taxon>Bacteria</taxon>
        <taxon>Bacillati</taxon>
        <taxon>Actinomycetota</taxon>
        <taxon>Actinomycetes</taxon>
        <taxon>Kitasatosporales</taxon>
        <taxon>Streptomycetaceae</taxon>
        <taxon>Streptomyces</taxon>
    </lineage>
</organism>
<evidence type="ECO:0000256" key="2">
    <source>
        <dbReference type="SAM" id="Phobius"/>
    </source>
</evidence>
<accession>A0A7K3S7V6</accession>
<evidence type="ECO:0000313" key="3">
    <source>
        <dbReference type="EMBL" id="NEC23604.1"/>
    </source>
</evidence>
<comment type="caution">
    <text evidence="3">The sequence shown here is derived from an EMBL/GenBank/DDBJ whole genome shotgun (WGS) entry which is preliminary data.</text>
</comment>
<feature type="compositionally biased region" description="Low complexity" evidence="1">
    <location>
        <begin position="52"/>
        <end position="93"/>
    </location>
</feature>
<evidence type="ECO:0000313" key="4">
    <source>
        <dbReference type="Proteomes" id="UP000469670"/>
    </source>
</evidence>
<dbReference type="AlphaFoldDB" id="A0A7K3S7V6"/>
<dbReference type="Proteomes" id="UP000469670">
    <property type="component" value="Unassembled WGS sequence"/>
</dbReference>
<sequence length="207" mass="21436">GFPPPQPGTPAPRKRTGLIAVAAVLAVAVIGGGVWFAVGRGSDDAKSPTSVGAPGATGSAGSTGETPEATDPTTAPSDEPSDEPSASPPARSDNPLVPQPTGTGLQAVWKMPDSTMLGLGEAYTDEPARINAILSIRDGLECKGRWQEDESGDFLEMALLCEQDGVRVASKDRVGNLRQNGDTLTVTWKKGATGTDTFERFSDMNPD</sequence>
<dbReference type="EMBL" id="JAAGMP010001595">
    <property type="protein sequence ID" value="NEC23604.1"/>
    <property type="molecule type" value="Genomic_DNA"/>
</dbReference>
<feature type="non-terminal residue" evidence="3">
    <location>
        <position position="1"/>
    </location>
</feature>
<proteinExistence type="predicted"/>
<name>A0A7K3S7V6_9ACTN</name>
<feature type="region of interest" description="Disordered" evidence="1">
    <location>
        <begin position="37"/>
        <end position="106"/>
    </location>
</feature>
<protein>
    <submittedName>
        <fullName evidence="3">Uncharacterized protein</fullName>
    </submittedName>
</protein>
<feature type="transmembrane region" description="Helical" evidence="2">
    <location>
        <begin position="17"/>
        <end position="38"/>
    </location>
</feature>
<dbReference type="RefSeq" id="WP_164207850.1">
    <property type="nucleotide sequence ID" value="NZ_JAAGMP010001595.1"/>
</dbReference>
<keyword evidence="2" id="KW-1133">Transmembrane helix</keyword>
<evidence type="ECO:0000256" key="1">
    <source>
        <dbReference type="SAM" id="MobiDB-lite"/>
    </source>
</evidence>